<protein>
    <submittedName>
        <fullName evidence="1">Uncharacterized protein</fullName>
    </submittedName>
</protein>
<reference evidence="1 2" key="2">
    <citation type="submission" date="2008-10" db="EMBL/GenBank/DDBJ databases">
        <authorList>
            <person name="Fulton L."/>
            <person name="Clifton S."/>
            <person name="Fulton B."/>
            <person name="Xu J."/>
            <person name="Minx P."/>
            <person name="Pepin K.H."/>
            <person name="Johnson M."/>
            <person name="Bhonagiri V."/>
            <person name="Nash W.E."/>
            <person name="Mardis E.R."/>
            <person name="Wilson R.K."/>
        </authorList>
    </citation>
    <scope>NUCLEOTIDE SEQUENCE [LARGE SCALE GENOMIC DNA]</scope>
    <source>
        <strain evidence="1 2">DSM 16992</strain>
    </source>
</reference>
<evidence type="ECO:0000313" key="1">
    <source>
        <dbReference type="EMBL" id="EEB21951.1"/>
    </source>
</evidence>
<proteinExistence type="predicted"/>
<name>B6XV16_9BIFI</name>
<gene>
    <name evidence="1" type="ORF">BIFCAT_00921</name>
</gene>
<dbReference type="Proteomes" id="UP000003882">
    <property type="component" value="Unassembled WGS sequence"/>
</dbReference>
<comment type="caution">
    <text evidence="1">The sequence shown here is derived from an EMBL/GenBank/DDBJ whole genome shotgun (WGS) entry which is preliminary data.</text>
</comment>
<organism evidence="1 2">
    <name type="scientific">Bifidobacterium catenulatum DSM 16992 = JCM 1194 = LMG 11043</name>
    <dbReference type="NCBI Taxonomy" id="566552"/>
    <lineage>
        <taxon>Bacteria</taxon>
        <taxon>Bacillati</taxon>
        <taxon>Actinomycetota</taxon>
        <taxon>Actinomycetes</taxon>
        <taxon>Bifidobacteriales</taxon>
        <taxon>Bifidobacteriaceae</taxon>
        <taxon>Bifidobacterium</taxon>
    </lineage>
</organism>
<reference evidence="1 2" key="1">
    <citation type="submission" date="2008-10" db="EMBL/GenBank/DDBJ databases">
        <title>Draft genome sequence of Bifidobacterium catenulatum (DSM 16992).</title>
        <authorList>
            <person name="Sudarsanam P."/>
            <person name="Ley R."/>
            <person name="Guruge J."/>
            <person name="Turnbaugh P.J."/>
            <person name="Mahowald M."/>
            <person name="Liep D."/>
            <person name="Gordon J."/>
        </authorList>
    </citation>
    <scope>NUCLEOTIDE SEQUENCE [LARGE SCALE GENOMIC DNA]</scope>
    <source>
        <strain evidence="1 2">DSM 16992</strain>
    </source>
</reference>
<dbReference type="eggNOG" id="ENOG50328AJ">
    <property type="taxonomic scope" value="Bacteria"/>
</dbReference>
<evidence type="ECO:0000313" key="2">
    <source>
        <dbReference type="Proteomes" id="UP000003882"/>
    </source>
</evidence>
<accession>B6XV16</accession>
<dbReference type="AlphaFoldDB" id="B6XV16"/>
<dbReference type="EMBL" id="ABXY01000011">
    <property type="protein sequence ID" value="EEB21951.1"/>
    <property type="molecule type" value="Genomic_DNA"/>
</dbReference>
<sequence>MILFSHSLLLLVAAARKRPAVVGIPALVAPVLVSNSPTS</sequence>